<proteinExistence type="inferred from homology"/>
<evidence type="ECO:0000259" key="9">
    <source>
        <dbReference type="Pfam" id="PF01138"/>
    </source>
</evidence>
<dbReference type="EMBL" id="JACHBS010000001">
    <property type="protein sequence ID" value="MBB5618725.1"/>
    <property type="molecule type" value="Genomic_DNA"/>
</dbReference>
<evidence type="ECO:0000256" key="7">
    <source>
        <dbReference type="HAMAP-Rule" id="MF_00564"/>
    </source>
</evidence>
<dbReference type="GO" id="GO:0008033">
    <property type="term" value="P:tRNA processing"/>
    <property type="evidence" value="ECO:0007669"/>
    <property type="project" value="UniProtKB-UniRule"/>
</dbReference>
<evidence type="ECO:0000256" key="3">
    <source>
        <dbReference type="ARBA" id="ARBA00022555"/>
    </source>
</evidence>
<dbReference type="InterPro" id="IPR018336">
    <property type="entry name" value="RNase_PH_CS"/>
</dbReference>
<dbReference type="RefSeq" id="WP_153981919.1">
    <property type="nucleotide sequence ID" value="NZ_BAAANZ010000003.1"/>
</dbReference>
<evidence type="ECO:0000256" key="5">
    <source>
        <dbReference type="ARBA" id="ARBA00022695"/>
    </source>
</evidence>
<evidence type="ECO:0000259" key="10">
    <source>
        <dbReference type="Pfam" id="PF03725"/>
    </source>
</evidence>
<dbReference type="PANTHER" id="PTHR11953:SF0">
    <property type="entry name" value="EXOSOME COMPLEX COMPONENT RRP41"/>
    <property type="match status" value="1"/>
</dbReference>
<feature type="domain" description="Exoribonuclease phosphorolytic" evidence="10">
    <location>
        <begin position="173"/>
        <end position="237"/>
    </location>
</feature>
<dbReference type="FunFam" id="3.30.230.70:FF:000003">
    <property type="entry name" value="Ribonuclease PH"/>
    <property type="match status" value="1"/>
</dbReference>
<comment type="function">
    <text evidence="7">Phosphorolytic 3'-5' exoribonuclease that plays an important role in tRNA 3'-end maturation. Removes nucleotide residues following the 3'-CCA terminus of tRNAs; can also add nucleotides to the ends of RNA molecules by using nucleoside diphosphates as substrates, but this may not be physiologically important. Probably plays a role in initiation of 16S rRNA degradation (leading to ribosome degradation) during starvation.</text>
</comment>
<dbReference type="GO" id="GO:0016075">
    <property type="term" value="P:rRNA catabolic process"/>
    <property type="evidence" value="ECO:0007669"/>
    <property type="project" value="UniProtKB-UniRule"/>
</dbReference>
<dbReference type="InterPro" id="IPR020568">
    <property type="entry name" value="Ribosomal_Su5_D2-typ_SF"/>
</dbReference>
<organism evidence="11 12">
    <name type="scientific">Microcella frigidaquae</name>
    <dbReference type="NCBI Taxonomy" id="424758"/>
    <lineage>
        <taxon>Bacteria</taxon>
        <taxon>Bacillati</taxon>
        <taxon>Actinomycetota</taxon>
        <taxon>Actinomycetes</taxon>
        <taxon>Micrococcales</taxon>
        <taxon>Microbacteriaceae</taxon>
        <taxon>Microcella</taxon>
    </lineage>
</organism>
<dbReference type="Proteomes" id="UP000552883">
    <property type="component" value="Unassembled WGS sequence"/>
</dbReference>
<feature type="region of interest" description="Disordered" evidence="8">
    <location>
        <begin position="1"/>
        <end position="22"/>
    </location>
</feature>
<evidence type="ECO:0000313" key="12">
    <source>
        <dbReference type="Proteomes" id="UP000552883"/>
    </source>
</evidence>
<accession>A0A840XCG3</accession>
<dbReference type="OrthoDB" id="9802265at2"/>
<dbReference type="SUPFAM" id="SSF55666">
    <property type="entry name" value="Ribonuclease PH domain 2-like"/>
    <property type="match status" value="1"/>
</dbReference>
<feature type="domain" description="Exoribonuclease phosphorolytic" evidence="9">
    <location>
        <begin position="23"/>
        <end position="153"/>
    </location>
</feature>
<dbReference type="GO" id="GO:0009022">
    <property type="term" value="F:tRNA nucleotidyltransferase activity"/>
    <property type="evidence" value="ECO:0007669"/>
    <property type="project" value="UniProtKB-UniRule"/>
</dbReference>
<dbReference type="Gene3D" id="3.30.230.70">
    <property type="entry name" value="GHMP Kinase, N-terminal domain"/>
    <property type="match status" value="1"/>
</dbReference>
<evidence type="ECO:0000313" key="11">
    <source>
        <dbReference type="EMBL" id="MBB5618725.1"/>
    </source>
</evidence>
<dbReference type="InterPro" id="IPR050080">
    <property type="entry name" value="RNase_PH"/>
</dbReference>
<comment type="similarity">
    <text evidence="1 7">Belongs to the RNase PH family.</text>
</comment>
<dbReference type="InterPro" id="IPR027408">
    <property type="entry name" value="PNPase/RNase_PH_dom_sf"/>
</dbReference>
<evidence type="ECO:0000256" key="2">
    <source>
        <dbReference type="ARBA" id="ARBA00022552"/>
    </source>
</evidence>
<keyword evidence="5 7" id="KW-0548">Nucleotidyltransferase</keyword>
<keyword evidence="2 7" id="KW-0698">rRNA processing</keyword>
<dbReference type="PANTHER" id="PTHR11953">
    <property type="entry name" value="EXOSOME COMPLEX COMPONENT"/>
    <property type="match status" value="1"/>
</dbReference>
<dbReference type="Pfam" id="PF01138">
    <property type="entry name" value="RNase_PH"/>
    <property type="match status" value="1"/>
</dbReference>
<comment type="subunit">
    <text evidence="7">Homohexameric ring arranged as a trimer of dimers.</text>
</comment>
<keyword evidence="4 7" id="KW-0819">tRNA processing</keyword>
<comment type="caution">
    <text evidence="11">The sequence shown here is derived from an EMBL/GenBank/DDBJ whole genome shotgun (WGS) entry which is preliminary data.</text>
</comment>
<feature type="binding site" evidence="7">
    <location>
        <position position="99"/>
    </location>
    <ligand>
        <name>phosphate</name>
        <dbReference type="ChEBI" id="CHEBI:43474"/>
        <note>substrate</note>
    </ligand>
</feature>
<keyword evidence="6" id="KW-0694">RNA-binding</keyword>
<dbReference type="SUPFAM" id="SSF54211">
    <property type="entry name" value="Ribosomal protein S5 domain 2-like"/>
    <property type="match status" value="1"/>
</dbReference>
<feature type="binding site" evidence="7">
    <location>
        <begin position="137"/>
        <end position="139"/>
    </location>
    <ligand>
        <name>phosphate</name>
        <dbReference type="ChEBI" id="CHEBI:43474"/>
        <note>substrate</note>
    </ligand>
</feature>
<dbReference type="InterPro" id="IPR002381">
    <property type="entry name" value="RNase_PH_bac-type"/>
</dbReference>
<dbReference type="AlphaFoldDB" id="A0A840XCG3"/>
<dbReference type="PROSITE" id="PS01277">
    <property type="entry name" value="RIBONUCLEASE_PH"/>
    <property type="match status" value="1"/>
</dbReference>
<dbReference type="NCBIfam" id="TIGR01966">
    <property type="entry name" value="RNasePH"/>
    <property type="match status" value="1"/>
</dbReference>
<feature type="compositionally biased region" description="Polar residues" evidence="8">
    <location>
        <begin position="1"/>
        <end position="11"/>
    </location>
</feature>
<keyword evidence="12" id="KW-1185">Reference proteome</keyword>
<dbReference type="Pfam" id="PF03725">
    <property type="entry name" value="RNase_PH_C"/>
    <property type="match status" value="1"/>
</dbReference>
<dbReference type="CDD" id="cd11362">
    <property type="entry name" value="RNase_PH_bact"/>
    <property type="match status" value="1"/>
</dbReference>
<dbReference type="GO" id="GO:0031125">
    <property type="term" value="P:rRNA 3'-end processing"/>
    <property type="evidence" value="ECO:0007669"/>
    <property type="project" value="UniProtKB-ARBA"/>
</dbReference>
<name>A0A840XCG3_9MICO</name>
<evidence type="ECO:0000256" key="8">
    <source>
        <dbReference type="SAM" id="MobiDB-lite"/>
    </source>
</evidence>
<dbReference type="InterPro" id="IPR036345">
    <property type="entry name" value="ExoRNase_PH_dom2_sf"/>
</dbReference>
<dbReference type="GO" id="GO:0000049">
    <property type="term" value="F:tRNA binding"/>
    <property type="evidence" value="ECO:0007669"/>
    <property type="project" value="UniProtKB-UniRule"/>
</dbReference>
<comment type="catalytic activity">
    <reaction evidence="7">
        <text>tRNA(n+1) + phosphate = tRNA(n) + a ribonucleoside 5'-diphosphate</text>
        <dbReference type="Rhea" id="RHEA:10628"/>
        <dbReference type="Rhea" id="RHEA-COMP:17343"/>
        <dbReference type="Rhea" id="RHEA-COMP:17344"/>
        <dbReference type="ChEBI" id="CHEBI:43474"/>
        <dbReference type="ChEBI" id="CHEBI:57930"/>
        <dbReference type="ChEBI" id="CHEBI:173114"/>
        <dbReference type="EC" id="2.7.7.56"/>
    </reaction>
</comment>
<dbReference type="EC" id="2.7.7.56" evidence="7"/>
<dbReference type="GO" id="GO:0000175">
    <property type="term" value="F:3'-5'-RNA exonuclease activity"/>
    <property type="evidence" value="ECO:0007669"/>
    <property type="project" value="UniProtKB-UniRule"/>
</dbReference>
<evidence type="ECO:0000256" key="1">
    <source>
        <dbReference type="ARBA" id="ARBA00006678"/>
    </source>
</evidence>
<dbReference type="InterPro" id="IPR015847">
    <property type="entry name" value="ExoRNase_PH_dom2"/>
</dbReference>
<keyword evidence="3 7" id="KW-0820">tRNA-binding</keyword>
<dbReference type="InterPro" id="IPR001247">
    <property type="entry name" value="ExoRNase_PH_dom1"/>
</dbReference>
<dbReference type="HAMAP" id="MF_00564">
    <property type="entry name" value="RNase_PH"/>
    <property type="match status" value="1"/>
</dbReference>
<gene>
    <name evidence="7" type="primary">rph</name>
    <name evidence="11" type="ORF">BJ959_002221</name>
</gene>
<evidence type="ECO:0000256" key="6">
    <source>
        <dbReference type="ARBA" id="ARBA00022884"/>
    </source>
</evidence>
<evidence type="ECO:0000256" key="4">
    <source>
        <dbReference type="ARBA" id="ARBA00022694"/>
    </source>
</evidence>
<protein>
    <recommendedName>
        <fullName evidence="7">Ribonuclease PH</fullName>
        <shortName evidence="7">RNase PH</shortName>
        <ecNumber evidence="7">2.7.7.56</ecNumber>
    </recommendedName>
    <alternativeName>
        <fullName evidence="7">tRNA nucleotidyltransferase</fullName>
    </alternativeName>
</protein>
<keyword evidence="7 11" id="KW-0808">Transferase</keyword>
<reference evidence="11 12" key="1">
    <citation type="submission" date="2020-08" db="EMBL/GenBank/DDBJ databases">
        <title>Sequencing the genomes of 1000 actinobacteria strains.</title>
        <authorList>
            <person name="Klenk H.-P."/>
        </authorList>
    </citation>
    <scope>NUCLEOTIDE SEQUENCE [LARGE SCALE GENOMIC DNA]</scope>
    <source>
        <strain evidence="11 12">DSM 23889</strain>
    </source>
</reference>
<sequence length="253" mass="26280">MTTIAESTGLGSTKRADGRAADQLRPVTIERGWSAQAEGSALISFGGTKVLCTASFTNGVPRWLTGKGKGWVTAEYGMLPRSTNDRMDREAVKGKVGGRTHEISRLIGRSLRAVVDMKALGENTIVIDCDVLQADGGTRTAAITGAYVALADAIDWGRAQGFIAKKATALKDSVSAVSVGIIDGTPLLDLAYVEDVRAETDMNVVVTGSGHFVEVQGTAEGAPFDRAELDALLDLAVGGCVDLAAAQRAALGA</sequence>